<dbReference type="EMBL" id="QGQD01000114">
    <property type="protein sequence ID" value="TLC97650.1"/>
    <property type="molecule type" value="Genomic_DNA"/>
</dbReference>
<sequence>MKKKYVFLNIITVLFPIIFSGLIPIFILDKLDRLAQMSYNPYPRYLANSISGIILGLLLALLFFQYISKASHLVVGFLIAFIVSLLQEINLYTLIVTFNGSTGSPTLIHMFLGMYLFLLIYSVYKKKQETR</sequence>
<keyword evidence="3" id="KW-1185">Reference proteome</keyword>
<keyword evidence="1" id="KW-0472">Membrane</keyword>
<dbReference type="AlphaFoldDB" id="A0A4U8PZ96"/>
<evidence type="ECO:0000313" key="3">
    <source>
        <dbReference type="Proteomes" id="UP000306509"/>
    </source>
</evidence>
<proteinExistence type="predicted"/>
<protein>
    <submittedName>
        <fullName evidence="2">Uncharacterized protein</fullName>
    </submittedName>
</protein>
<evidence type="ECO:0000313" key="2">
    <source>
        <dbReference type="EMBL" id="TLC97650.1"/>
    </source>
</evidence>
<evidence type="ECO:0000256" key="1">
    <source>
        <dbReference type="SAM" id="Phobius"/>
    </source>
</evidence>
<comment type="caution">
    <text evidence="2">The sequence shown here is derived from an EMBL/GenBank/DDBJ whole genome shotgun (WGS) entry which is preliminary data.</text>
</comment>
<feature type="transmembrane region" description="Helical" evidence="1">
    <location>
        <begin position="107"/>
        <end position="124"/>
    </location>
</feature>
<accession>A0A4U8PZ96</accession>
<feature type="transmembrane region" description="Helical" evidence="1">
    <location>
        <begin position="7"/>
        <end position="27"/>
    </location>
</feature>
<reference evidence="2 3" key="1">
    <citation type="journal article" date="2019" name="Anaerobe">
        <title>Detection of Robinsoniella peoriensis in multiple bone samples of a trauma patient.</title>
        <authorList>
            <person name="Schrottner P."/>
            <person name="Hartwich K."/>
            <person name="Bunk B."/>
            <person name="Schober I."/>
            <person name="Helbig S."/>
            <person name="Rudolph W.W."/>
            <person name="Gunzer F."/>
        </authorList>
    </citation>
    <scope>NUCLEOTIDE SEQUENCE [LARGE SCALE GENOMIC DNA]</scope>
    <source>
        <strain evidence="2 3">DSM 106044</strain>
    </source>
</reference>
<dbReference type="Proteomes" id="UP000306509">
    <property type="component" value="Unassembled WGS sequence"/>
</dbReference>
<organism evidence="2 3">
    <name type="scientific">Robinsoniella peoriensis</name>
    <dbReference type="NCBI Taxonomy" id="180332"/>
    <lineage>
        <taxon>Bacteria</taxon>
        <taxon>Bacillati</taxon>
        <taxon>Bacillota</taxon>
        <taxon>Clostridia</taxon>
        <taxon>Lachnospirales</taxon>
        <taxon>Lachnospiraceae</taxon>
        <taxon>Robinsoniella</taxon>
    </lineage>
</organism>
<keyword evidence="1" id="KW-0812">Transmembrane</keyword>
<feature type="transmembrane region" description="Helical" evidence="1">
    <location>
        <begin position="74"/>
        <end position="95"/>
    </location>
</feature>
<dbReference type="RefSeq" id="WP_138004177.1">
    <property type="nucleotide sequence ID" value="NZ_CAUSDN010000082.1"/>
</dbReference>
<feature type="transmembrane region" description="Helical" evidence="1">
    <location>
        <begin position="47"/>
        <end position="67"/>
    </location>
</feature>
<keyword evidence="1" id="KW-1133">Transmembrane helix</keyword>
<name>A0A4U8PZ96_9FIRM</name>
<gene>
    <name evidence="2" type="ORF">DSM106044_05540</name>
</gene>